<dbReference type="AlphaFoldDB" id="E1SU62"/>
<dbReference type="PANTHER" id="PTHR45024">
    <property type="entry name" value="DEHYDROGENASES, SHORT CHAIN"/>
    <property type="match status" value="1"/>
</dbReference>
<accession>E1SU62</accession>
<dbReference type="Proteomes" id="UP000006683">
    <property type="component" value="Chromosome"/>
</dbReference>
<evidence type="ECO:0000256" key="1">
    <source>
        <dbReference type="ARBA" id="ARBA00006484"/>
    </source>
</evidence>
<dbReference type="OrthoDB" id="20590at2"/>
<gene>
    <name evidence="3" type="ordered locus">Fbal_1000</name>
</gene>
<dbReference type="PANTHER" id="PTHR45024:SF2">
    <property type="entry name" value="SCP2 DOMAIN-CONTAINING PROTEIN"/>
    <property type="match status" value="1"/>
</dbReference>
<proteinExistence type="inferred from homology"/>
<dbReference type="GO" id="GO:0016491">
    <property type="term" value="F:oxidoreductase activity"/>
    <property type="evidence" value="ECO:0007669"/>
    <property type="project" value="UniProtKB-KW"/>
</dbReference>
<dbReference type="SUPFAM" id="SSF51735">
    <property type="entry name" value="NAD(P)-binding Rossmann-fold domains"/>
    <property type="match status" value="1"/>
</dbReference>
<dbReference type="EMBL" id="CP002209">
    <property type="protein sequence ID" value="ADN75209.1"/>
    <property type="molecule type" value="Genomic_DNA"/>
</dbReference>
<dbReference type="InterPro" id="IPR036291">
    <property type="entry name" value="NAD(P)-bd_dom_sf"/>
</dbReference>
<reference evidence="3 4" key="1">
    <citation type="journal article" date="2010" name="Stand. Genomic Sci.">
        <title>Complete genome sequence of Ferrimonas balearica type strain (PAT).</title>
        <authorList>
            <person name="Nolan M."/>
            <person name="Sikorski J."/>
            <person name="Davenport K."/>
            <person name="Lucas S."/>
            <person name="Glavina Del Rio T."/>
            <person name="Tice H."/>
            <person name="Cheng J."/>
            <person name="Goodwin L."/>
            <person name="Pitluck S."/>
            <person name="Liolios K."/>
            <person name="Ivanova N."/>
            <person name="Mavromatis K."/>
            <person name="Ovchinnikova G."/>
            <person name="Pati A."/>
            <person name="Chen A."/>
            <person name="Palaniappan K."/>
            <person name="Land M."/>
            <person name="Hauser L."/>
            <person name="Chang Y."/>
            <person name="Jeffries C."/>
            <person name="Tapia R."/>
            <person name="Brettin T."/>
            <person name="Detter J."/>
            <person name="Han C."/>
            <person name="Yasawong M."/>
            <person name="Rohde M."/>
            <person name="Tindall B."/>
            <person name="Goker M."/>
            <person name="Woyke T."/>
            <person name="Bristow J."/>
            <person name="Eisen J."/>
            <person name="Markowitz V."/>
            <person name="Hugenholtz P."/>
            <person name="Kyrpides N."/>
            <person name="Klenk H."/>
            <person name="Lapidus A."/>
        </authorList>
    </citation>
    <scope>NUCLEOTIDE SEQUENCE [LARGE SCALE GENOMIC DNA]</scope>
    <source>
        <strain evidence="4">DSM 9799 / CCM 4581 / KCTC 23876 / PAT</strain>
    </source>
</reference>
<evidence type="ECO:0000256" key="2">
    <source>
        <dbReference type="ARBA" id="ARBA00023002"/>
    </source>
</evidence>
<protein>
    <submittedName>
        <fullName evidence="3">Short-chain dehydrogenase/reductase SDR</fullName>
    </submittedName>
</protein>
<keyword evidence="2" id="KW-0560">Oxidoreductase</keyword>
<evidence type="ECO:0000313" key="3">
    <source>
        <dbReference type="EMBL" id="ADN75209.1"/>
    </source>
</evidence>
<name>E1SU62_FERBD</name>
<organism evidence="3 4">
    <name type="scientific">Ferrimonas balearica (strain DSM 9799 / CCM 4581 / KCTC 23876 / PAT)</name>
    <dbReference type="NCBI Taxonomy" id="550540"/>
    <lineage>
        <taxon>Bacteria</taxon>
        <taxon>Pseudomonadati</taxon>
        <taxon>Pseudomonadota</taxon>
        <taxon>Gammaproteobacteria</taxon>
        <taxon>Alteromonadales</taxon>
        <taxon>Ferrimonadaceae</taxon>
        <taxon>Ferrimonas</taxon>
    </lineage>
</organism>
<dbReference type="KEGG" id="fbl:Fbal_1000"/>
<keyword evidence="4" id="KW-1185">Reference proteome</keyword>
<dbReference type="eggNOG" id="COG4221">
    <property type="taxonomic scope" value="Bacteria"/>
</dbReference>
<sequence>MIQFVDQVILVTGAARGLGRAYTLALAERGAHVVALDSGCDTDGEGRDPAFLEDVIELAHDMGAEVIGHCVDVRDPEALQQVVQDTLKRFGRIDGLVCNAGVLICQEELGTDLGLYRRHMDGNYFTTLASIQAVWPVMQAQGYGRIMVTSGFSALYGDDRMAGYAASNAANLALVRSLHVKANEAGIRINALCPACYSRLSKRWVLPEQADEMTPDTVVPAMLWLMSRRAPNGEVITAGGGHYALAGVQEGVGLRLEPAERRPETLASLWPNLKSSPKTQSYDSFAQRLARTMRSVIEGR</sequence>
<dbReference type="InterPro" id="IPR002347">
    <property type="entry name" value="SDR_fam"/>
</dbReference>
<dbReference type="PRINTS" id="PR00081">
    <property type="entry name" value="GDHRDH"/>
</dbReference>
<comment type="similarity">
    <text evidence="1">Belongs to the short-chain dehydrogenases/reductases (SDR) family.</text>
</comment>
<dbReference type="STRING" id="550540.Fbal_1000"/>
<dbReference type="RefSeq" id="WP_013344515.1">
    <property type="nucleotide sequence ID" value="NC_014541.1"/>
</dbReference>
<dbReference type="InterPro" id="IPR051687">
    <property type="entry name" value="Peroxisomal_Beta-Oxidation"/>
</dbReference>
<dbReference type="GeneID" id="67181246"/>
<dbReference type="HOGENOM" id="CLU_010194_14_0_6"/>
<dbReference type="Pfam" id="PF00106">
    <property type="entry name" value="adh_short"/>
    <property type="match status" value="1"/>
</dbReference>
<evidence type="ECO:0000313" key="4">
    <source>
        <dbReference type="Proteomes" id="UP000006683"/>
    </source>
</evidence>
<dbReference type="Gene3D" id="3.40.50.720">
    <property type="entry name" value="NAD(P)-binding Rossmann-like Domain"/>
    <property type="match status" value="1"/>
</dbReference>